<reference evidence="3" key="1">
    <citation type="submission" date="2023-06" db="EMBL/GenBank/DDBJ databases">
        <authorList>
            <person name="Noh H."/>
        </authorList>
    </citation>
    <scope>NUCLEOTIDE SEQUENCE</scope>
    <source>
        <strain evidence="3">DUCC20226</strain>
    </source>
</reference>
<organism evidence="3 4">
    <name type="scientific">Phomopsis amygdali</name>
    <name type="common">Fusicoccum amygdali</name>
    <dbReference type="NCBI Taxonomy" id="1214568"/>
    <lineage>
        <taxon>Eukaryota</taxon>
        <taxon>Fungi</taxon>
        <taxon>Dikarya</taxon>
        <taxon>Ascomycota</taxon>
        <taxon>Pezizomycotina</taxon>
        <taxon>Sordariomycetes</taxon>
        <taxon>Sordariomycetidae</taxon>
        <taxon>Diaporthales</taxon>
        <taxon>Diaporthaceae</taxon>
        <taxon>Diaporthe</taxon>
    </lineage>
</organism>
<evidence type="ECO:0000256" key="1">
    <source>
        <dbReference type="SAM" id="MobiDB-lite"/>
    </source>
</evidence>
<keyword evidence="2" id="KW-1133">Transmembrane helix</keyword>
<feature type="transmembrane region" description="Helical" evidence="2">
    <location>
        <begin position="45"/>
        <end position="67"/>
    </location>
</feature>
<dbReference type="AlphaFoldDB" id="A0AAD9SFV2"/>
<feature type="region of interest" description="Disordered" evidence="1">
    <location>
        <begin position="1"/>
        <end position="33"/>
    </location>
</feature>
<evidence type="ECO:0000256" key="2">
    <source>
        <dbReference type="SAM" id="Phobius"/>
    </source>
</evidence>
<dbReference type="EMBL" id="JAUJFL010000003">
    <property type="protein sequence ID" value="KAK2607739.1"/>
    <property type="molecule type" value="Genomic_DNA"/>
</dbReference>
<evidence type="ECO:0000313" key="4">
    <source>
        <dbReference type="Proteomes" id="UP001265746"/>
    </source>
</evidence>
<gene>
    <name evidence="3" type="ORF">N8I77_006395</name>
</gene>
<dbReference type="PANTHER" id="PTHR35896:SF3">
    <property type="entry name" value="MAJOR FACILITATOR SUPERFAMILY TRANSPORTER"/>
    <property type="match status" value="1"/>
</dbReference>
<keyword evidence="2" id="KW-0472">Membrane</keyword>
<dbReference type="Proteomes" id="UP001265746">
    <property type="component" value="Unassembled WGS sequence"/>
</dbReference>
<comment type="caution">
    <text evidence="3">The sequence shown here is derived from an EMBL/GenBank/DDBJ whole genome shotgun (WGS) entry which is preliminary data.</text>
</comment>
<feature type="compositionally biased region" description="Low complexity" evidence="1">
    <location>
        <begin position="14"/>
        <end position="29"/>
    </location>
</feature>
<keyword evidence="2" id="KW-0812">Transmembrane</keyword>
<keyword evidence="4" id="KW-1185">Reference proteome</keyword>
<protein>
    <submittedName>
        <fullName evidence="3">Uncharacterized protein</fullName>
    </submittedName>
</protein>
<evidence type="ECO:0000313" key="3">
    <source>
        <dbReference type="EMBL" id="KAK2607739.1"/>
    </source>
</evidence>
<name>A0AAD9SFV2_PHOAM</name>
<proteinExistence type="predicted"/>
<sequence>MKSEVENQPFLAFSDDPAGQGGAAASDDSLPPRREALKASSTRRLVRDLVICLVTSLLWVLVIWFFIPRSAPASSSPGGDAPVQIPSGSVITGEDMARFHNITSGAKYISCGNSTQEARSKGCTYDTLLNAWVPAQCLDQEWIDEYQDDASWTAYSDVNLTEPLKPDAMGEKDHYYTSIRDHINHCAMLWRKQFWTLFEGRRVFDAVIANSYHTEHCASFLSELFGSNRTEPTLVRVGFSGCWVRDGSEEL</sequence>
<accession>A0AAD9SFV2</accession>
<dbReference type="InterPro" id="IPR053008">
    <property type="entry name" value="Phomopsin_biosynth_assoc"/>
</dbReference>
<dbReference type="PANTHER" id="PTHR35896">
    <property type="entry name" value="IG-LIKE DOMAIN-CONTAINING PROTEIN"/>
    <property type="match status" value="1"/>
</dbReference>